<keyword evidence="1" id="KW-0812">Transmembrane</keyword>
<dbReference type="Proteomes" id="UP000050425">
    <property type="component" value="Unassembled WGS sequence"/>
</dbReference>
<name>A0A0P9M4U6_9PSED</name>
<dbReference type="EMBL" id="LJPT01000012">
    <property type="protein sequence ID" value="KPW52512.1"/>
    <property type="molecule type" value="Genomic_DNA"/>
</dbReference>
<comment type="caution">
    <text evidence="2">The sequence shown here is derived from an EMBL/GenBank/DDBJ whole genome shotgun (WGS) entry which is preliminary data.</text>
</comment>
<evidence type="ECO:0000313" key="2">
    <source>
        <dbReference type="EMBL" id="KPW52512.1"/>
    </source>
</evidence>
<protein>
    <submittedName>
        <fullName evidence="2">Uncharacterized protein</fullName>
    </submittedName>
</protein>
<sequence length="95" mass="11073">MKSMKVAKILFRLALYSAYFWCLLLFALFQGSEYDWMEPQYRPAISAENSGNREEFRGLLVFVAVILQVVIAFFFSRKEAISTVVLFGLIIVFFR</sequence>
<dbReference type="AlphaFoldDB" id="A0A0P9M4U6"/>
<evidence type="ECO:0000256" key="1">
    <source>
        <dbReference type="SAM" id="Phobius"/>
    </source>
</evidence>
<evidence type="ECO:0000313" key="3">
    <source>
        <dbReference type="Proteomes" id="UP000050425"/>
    </source>
</evidence>
<feature type="transmembrane region" description="Helical" evidence="1">
    <location>
        <begin position="56"/>
        <end position="75"/>
    </location>
</feature>
<reference evidence="2 3" key="1">
    <citation type="submission" date="2015-09" db="EMBL/GenBank/DDBJ databases">
        <title>Genome announcement of multiple Pseudomonas syringae strains.</title>
        <authorList>
            <person name="Thakur S."/>
            <person name="Wang P.W."/>
            <person name="Gong Y."/>
            <person name="Weir B.S."/>
            <person name="Guttman D.S."/>
        </authorList>
    </citation>
    <scope>NUCLEOTIDE SEQUENCE [LARGE SCALE GENOMIC DNA]</scope>
    <source>
        <strain evidence="2 3">ICMP4303</strain>
    </source>
</reference>
<feature type="transmembrane region" description="Helical" evidence="1">
    <location>
        <begin position="9"/>
        <end position="29"/>
    </location>
</feature>
<dbReference type="PATRIC" id="fig|251702.3.peg.5880"/>
<organism evidence="2 3">
    <name type="scientific">Pseudomonas syringae pv. antirrhini</name>
    <dbReference type="NCBI Taxonomy" id="251702"/>
    <lineage>
        <taxon>Bacteria</taxon>
        <taxon>Pseudomonadati</taxon>
        <taxon>Pseudomonadota</taxon>
        <taxon>Gammaproteobacteria</taxon>
        <taxon>Pseudomonadales</taxon>
        <taxon>Pseudomonadaceae</taxon>
        <taxon>Pseudomonas</taxon>
    </lineage>
</organism>
<proteinExistence type="predicted"/>
<accession>A0A0P9M4U6</accession>
<keyword evidence="1" id="KW-1133">Transmembrane helix</keyword>
<gene>
    <name evidence="2" type="ORF">ALO88_100881</name>
</gene>
<keyword evidence="1" id="KW-0472">Membrane</keyword>